<feature type="non-terminal residue" evidence="3">
    <location>
        <position position="64"/>
    </location>
</feature>
<proteinExistence type="predicted"/>
<evidence type="ECO:0000259" key="2">
    <source>
        <dbReference type="Pfam" id="PF07916"/>
    </source>
</evidence>
<comment type="caution">
    <text evidence="3">The sequence shown here is derived from an EMBL/GenBank/DDBJ whole genome shotgun (WGS) entry which is preliminary data.</text>
</comment>
<evidence type="ECO:0000256" key="1">
    <source>
        <dbReference type="SAM" id="Phobius"/>
    </source>
</evidence>
<dbReference type="Proteomes" id="UP000234473">
    <property type="component" value="Unassembled WGS sequence"/>
</dbReference>
<keyword evidence="1" id="KW-0472">Membrane</keyword>
<sequence>MSEWNVYTVGNIEFIYNIFNAVAMLFNDGTYASLFKIAALIGVIGVVIAAAITAGKTLSLGQMG</sequence>
<name>A0A2N5AEP1_KLEVA</name>
<dbReference type="Pfam" id="PF07916">
    <property type="entry name" value="TraG_N"/>
    <property type="match status" value="1"/>
</dbReference>
<protein>
    <recommendedName>
        <fullName evidence="2">TraG N-terminal Proteobacteria domain-containing protein</fullName>
    </recommendedName>
</protein>
<gene>
    <name evidence="3" type="ORF">CWM98_17055</name>
</gene>
<evidence type="ECO:0000313" key="3">
    <source>
        <dbReference type="EMBL" id="PLP44002.1"/>
    </source>
</evidence>
<dbReference type="AlphaFoldDB" id="A0A2N5AEP1"/>
<organism evidence="3 4">
    <name type="scientific">Klebsiella variicola</name>
    <dbReference type="NCBI Taxonomy" id="244366"/>
    <lineage>
        <taxon>Bacteria</taxon>
        <taxon>Pseudomonadati</taxon>
        <taxon>Pseudomonadota</taxon>
        <taxon>Gammaproteobacteria</taxon>
        <taxon>Enterobacterales</taxon>
        <taxon>Enterobacteriaceae</taxon>
        <taxon>Klebsiella/Raoultella group</taxon>
        <taxon>Klebsiella</taxon>
        <taxon>Klebsiella pneumoniae complex</taxon>
    </lineage>
</organism>
<evidence type="ECO:0000313" key="4">
    <source>
        <dbReference type="Proteomes" id="UP000234473"/>
    </source>
</evidence>
<keyword evidence="1" id="KW-0812">Transmembrane</keyword>
<reference evidence="3 4" key="2">
    <citation type="submission" date="2018-01" db="EMBL/GenBank/DDBJ databases">
        <title>Genomic study of Klebsiella pneumoniae.</title>
        <authorList>
            <person name="Yang Y."/>
            <person name="Bicalho R."/>
        </authorList>
    </citation>
    <scope>NUCLEOTIDE SEQUENCE [LARGE SCALE GENOMIC DNA]</scope>
    <source>
        <strain evidence="3 4">A5</strain>
    </source>
</reference>
<keyword evidence="1" id="KW-1133">Transmembrane helix</keyword>
<dbReference type="InterPro" id="IPR012931">
    <property type="entry name" value="TraG_N_Proteobacteria"/>
</dbReference>
<dbReference type="EMBL" id="PICB01000900">
    <property type="protein sequence ID" value="PLP44002.1"/>
    <property type="molecule type" value="Genomic_DNA"/>
</dbReference>
<feature type="domain" description="TraG N-terminal Proteobacteria" evidence="2">
    <location>
        <begin position="6"/>
        <end position="62"/>
    </location>
</feature>
<feature type="transmembrane region" description="Helical" evidence="1">
    <location>
        <begin position="34"/>
        <end position="54"/>
    </location>
</feature>
<accession>A0A2N5AEP1</accession>
<reference evidence="3 4" key="1">
    <citation type="submission" date="2017-11" db="EMBL/GenBank/DDBJ databases">
        <authorList>
            <person name="Han C.G."/>
        </authorList>
    </citation>
    <scope>NUCLEOTIDE SEQUENCE [LARGE SCALE GENOMIC DNA]</scope>
    <source>
        <strain evidence="3 4">A5</strain>
    </source>
</reference>